<dbReference type="SMART" id="SM00347">
    <property type="entry name" value="HTH_MARR"/>
    <property type="match status" value="1"/>
</dbReference>
<evidence type="ECO:0000313" key="2">
    <source>
        <dbReference type="EMBL" id="SMB97442.1"/>
    </source>
</evidence>
<dbReference type="GO" id="GO:0003677">
    <property type="term" value="F:DNA binding"/>
    <property type="evidence" value="ECO:0007669"/>
    <property type="project" value="UniProtKB-KW"/>
</dbReference>
<dbReference type="STRING" id="695939.SAMN00790413_05957"/>
<dbReference type="EMBL" id="FWWU01000011">
    <property type="protein sequence ID" value="SMB97442.1"/>
    <property type="molecule type" value="Genomic_DNA"/>
</dbReference>
<keyword evidence="3" id="KW-1185">Reference proteome</keyword>
<dbReference type="PROSITE" id="PS50995">
    <property type="entry name" value="HTH_MARR_2"/>
    <property type="match status" value="1"/>
</dbReference>
<gene>
    <name evidence="2" type="ORF">SAMN00790413_05957</name>
</gene>
<feature type="domain" description="HTH marR-type" evidence="1">
    <location>
        <begin position="43"/>
        <end position="180"/>
    </location>
</feature>
<dbReference type="InterPro" id="IPR036390">
    <property type="entry name" value="WH_DNA-bd_sf"/>
</dbReference>
<accession>A0A1W1VVN8</accession>
<dbReference type="PANTHER" id="PTHR33164">
    <property type="entry name" value="TRANSCRIPTIONAL REGULATOR, MARR FAMILY"/>
    <property type="match status" value="1"/>
</dbReference>
<keyword evidence="2" id="KW-0238">DNA-binding</keyword>
<dbReference type="GO" id="GO:0003700">
    <property type="term" value="F:DNA-binding transcription factor activity"/>
    <property type="evidence" value="ECO:0007669"/>
    <property type="project" value="InterPro"/>
</dbReference>
<evidence type="ECO:0000313" key="3">
    <source>
        <dbReference type="Proteomes" id="UP000192582"/>
    </source>
</evidence>
<dbReference type="InterPro" id="IPR036388">
    <property type="entry name" value="WH-like_DNA-bd_sf"/>
</dbReference>
<dbReference type="AlphaFoldDB" id="A0A1W1VVN8"/>
<dbReference type="PANTHER" id="PTHR33164:SF43">
    <property type="entry name" value="HTH-TYPE TRANSCRIPTIONAL REPRESSOR YETL"/>
    <property type="match status" value="1"/>
</dbReference>
<proteinExistence type="predicted"/>
<evidence type="ECO:0000259" key="1">
    <source>
        <dbReference type="PROSITE" id="PS50995"/>
    </source>
</evidence>
<dbReference type="OrthoDB" id="72894at2"/>
<dbReference type="Proteomes" id="UP000192582">
    <property type="component" value="Unassembled WGS sequence"/>
</dbReference>
<dbReference type="Pfam" id="PF12802">
    <property type="entry name" value="MarR_2"/>
    <property type="match status" value="1"/>
</dbReference>
<organism evidence="2 3">
    <name type="scientific">Deinococcus hopiensis KR-140</name>
    <dbReference type="NCBI Taxonomy" id="695939"/>
    <lineage>
        <taxon>Bacteria</taxon>
        <taxon>Thermotogati</taxon>
        <taxon>Deinococcota</taxon>
        <taxon>Deinococci</taxon>
        <taxon>Deinococcales</taxon>
        <taxon>Deinococcaceae</taxon>
        <taxon>Deinococcus</taxon>
    </lineage>
</organism>
<dbReference type="SUPFAM" id="SSF46785">
    <property type="entry name" value="Winged helix' DNA-binding domain"/>
    <property type="match status" value="1"/>
</dbReference>
<dbReference type="Gene3D" id="1.10.10.10">
    <property type="entry name" value="Winged helix-like DNA-binding domain superfamily/Winged helix DNA-binding domain"/>
    <property type="match status" value="1"/>
</dbReference>
<protein>
    <submittedName>
        <fullName evidence="2">DNA-binding transcriptional regulator, MarR family</fullName>
    </submittedName>
</protein>
<dbReference type="InterPro" id="IPR000835">
    <property type="entry name" value="HTH_MarR-typ"/>
</dbReference>
<dbReference type="InterPro" id="IPR039422">
    <property type="entry name" value="MarR/SlyA-like"/>
</dbReference>
<dbReference type="GO" id="GO:0006950">
    <property type="term" value="P:response to stress"/>
    <property type="evidence" value="ECO:0007669"/>
    <property type="project" value="TreeGrafter"/>
</dbReference>
<name>A0A1W1VVN8_9DEIO</name>
<reference evidence="2 3" key="1">
    <citation type="submission" date="2017-04" db="EMBL/GenBank/DDBJ databases">
        <authorList>
            <person name="Afonso C.L."/>
            <person name="Miller P.J."/>
            <person name="Scott M.A."/>
            <person name="Spackman E."/>
            <person name="Goraichik I."/>
            <person name="Dimitrov K.M."/>
            <person name="Suarez D.L."/>
            <person name="Swayne D.E."/>
        </authorList>
    </citation>
    <scope>NUCLEOTIDE SEQUENCE [LARGE SCALE GENOMIC DNA]</scope>
    <source>
        <strain evidence="2 3">KR-140</strain>
    </source>
</reference>
<sequence>MKQRKPLGSGVRVYTPCCYAGLCMPAKRGPTILHDQAAVKPLPPSILAALAAFRAALSRYSDATRHCLAEEGVSPRQFTLLAVLSQAPSGQLSVGEVAAALHLNHNSAVGLTQRAERAGLIERVPDSSDARRVLIRLSERGTDLLHQLARAHITGLCEERGQLVTSLQRWTQELEATEDP</sequence>